<protein>
    <submittedName>
        <fullName evidence="3">Uncharacterized protein</fullName>
    </submittedName>
</protein>
<dbReference type="RefSeq" id="XP_033461767.1">
    <property type="nucleotide sequence ID" value="XM_033599510.1"/>
</dbReference>
<reference evidence="3" key="1">
    <citation type="submission" date="2020-01" db="EMBL/GenBank/DDBJ databases">
        <authorList>
            <consortium name="DOE Joint Genome Institute"/>
            <person name="Haridas S."/>
            <person name="Albert R."/>
            <person name="Binder M."/>
            <person name="Bloem J."/>
            <person name="Labutti K."/>
            <person name="Salamov A."/>
            <person name="Andreopoulos B."/>
            <person name="Baker S.E."/>
            <person name="Barry K."/>
            <person name="Bills G."/>
            <person name="Bluhm B.H."/>
            <person name="Cannon C."/>
            <person name="Castanera R."/>
            <person name="Culley D.E."/>
            <person name="Daum C."/>
            <person name="Ezra D."/>
            <person name="Gonzalez J.B."/>
            <person name="Henrissat B."/>
            <person name="Kuo A."/>
            <person name="Liang C."/>
            <person name="Lipzen A."/>
            <person name="Lutzoni F."/>
            <person name="Magnuson J."/>
            <person name="Mondo S."/>
            <person name="Nolan M."/>
            <person name="Ohm R."/>
            <person name="Pangilinan J."/>
            <person name="Park H.-J."/>
            <person name="Ramirez L."/>
            <person name="Alfaro M."/>
            <person name="Sun H."/>
            <person name="Tritt A."/>
            <person name="Yoshinaga Y."/>
            <person name="Zwiers L.-H."/>
            <person name="Turgeon B.G."/>
            <person name="Goodwin S.B."/>
            <person name="Spatafora J.W."/>
            <person name="Crous P.W."/>
            <person name="Grigoriev I.V."/>
        </authorList>
    </citation>
    <scope>NUCLEOTIDE SEQUENCE</scope>
    <source>
        <strain evidence="3">CBS 342.82</strain>
    </source>
</reference>
<reference evidence="3" key="3">
    <citation type="submission" date="2025-08" db="UniProtKB">
        <authorList>
            <consortium name="RefSeq"/>
        </authorList>
    </citation>
    <scope>IDENTIFICATION</scope>
    <source>
        <strain evidence="3">CBS 342.82</strain>
    </source>
</reference>
<keyword evidence="2" id="KW-1185">Reference proteome</keyword>
<evidence type="ECO:0000256" key="1">
    <source>
        <dbReference type="SAM" id="MobiDB-lite"/>
    </source>
</evidence>
<evidence type="ECO:0000313" key="3">
    <source>
        <dbReference type="RefSeq" id="XP_033461767.1"/>
    </source>
</evidence>
<name>A0A6J3M9K3_9PEZI</name>
<dbReference type="Proteomes" id="UP000504637">
    <property type="component" value="Unplaced"/>
</dbReference>
<accession>A0A6J3M9K3</accession>
<organism evidence="3">
    <name type="scientific">Dissoconium aciculare CBS 342.82</name>
    <dbReference type="NCBI Taxonomy" id="1314786"/>
    <lineage>
        <taxon>Eukaryota</taxon>
        <taxon>Fungi</taxon>
        <taxon>Dikarya</taxon>
        <taxon>Ascomycota</taxon>
        <taxon>Pezizomycotina</taxon>
        <taxon>Dothideomycetes</taxon>
        <taxon>Dothideomycetidae</taxon>
        <taxon>Mycosphaerellales</taxon>
        <taxon>Dissoconiaceae</taxon>
        <taxon>Dissoconium</taxon>
    </lineage>
</organism>
<dbReference type="AlphaFoldDB" id="A0A6J3M9K3"/>
<reference evidence="3" key="2">
    <citation type="submission" date="2020-04" db="EMBL/GenBank/DDBJ databases">
        <authorList>
            <consortium name="NCBI Genome Project"/>
        </authorList>
    </citation>
    <scope>NUCLEOTIDE SEQUENCE</scope>
    <source>
        <strain evidence="3">CBS 342.82</strain>
    </source>
</reference>
<sequence length="225" mass="25649">MTEAMGIIPSGTNEYSTMKSPLRGKQNSISSWGRSHGLSDFRNFVTKLRVVDAGSCAYRSDERVPESVVNGVFRDLSSLCAQWPFFREISHVVESHMYPLVRGESYVREHGGGVDLEYFTPDNVVEYQQRSAHTSGIENIAFQSQSHRPRLAFTHKMLLHSREGKRKTCHCIHTSVSLLTSNLQKMARTYEECQISTVCIQRTYPPTETLRSSYRPVYFLGTSVW</sequence>
<evidence type="ECO:0000313" key="2">
    <source>
        <dbReference type="Proteomes" id="UP000504637"/>
    </source>
</evidence>
<feature type="region of interest" description="Disordered" evidence="1">
    <location>
        <begin position="1"/>
        <end position="28"/>
    </location>
</feature>
<feature type="compositionally biased region" description="Polar residues" evidence="1">
    <location>
        <begin position="10"/>
        <end position="28"/>
    </location>
</feature>
<proteinExistence type="predicted"/>
<gene>
    <name evidence="3" type="ORF">K489DRAFT_188528</name>
</gene>
<dbReference type="GeneID" id="54357309"/>